<organism evidence="1 2">
    <name type="scientific">Gracilibacillus pellucidus</name>
    <dbReference type="NCBI Taxonomy" id="3095368"/>
    <lineage>
        <taxon>Bacteria</taxon>
        <taxon>Bacillati</taxon>
        <taxon>Bacillota</taxon>
        <taxon>Bacilli</taxon>
        <taxon>Bacillales</taxon>
        <taxon>Bacillaceae</taxon>
        <taxon>Gracilibacillus</taxon>
    </lineage>
</organism>
<proteinExistence type="predicted"/>
<sequence>MPTFQASIKWQLNVVSNKIADKKVLLDTLKHPNFSIVKSKESFYNMWADIVLQELKRIIYAEIVEFRFSFKHDTDEPKIEDHIIRLLELYSPGQIYCLFWMAIRQADNNRTSGTWGNYTYHHIDFILKKVEETESKKQKMNEPIKSFDYPRNLNTTLLTNIFFQEVARESNWFDNRIPGKELVGLHDKKIPFYDDLKDREVQTFNGLGIMEINYYYFTSYGVVINDGLVDWLFADEKTLYSIAQQVGFSGTEDVSESAYLHLNVPYYIHEIYSTRYLLSLVQFLVDSEYEQYLPPKDAMYKDRLEGELHDNEHIPF</sequence>
<reference evidence="1" key="1">
    <citation type="submission" date="2023-11" db="EMBL/GenBank/DDBJ databases">
        <title>Gracilibacillus pellucida a moderately halophilic bacterium isolated from saline soil in Xinjiang province.</title>
        <authorList>
            <person name="Zhang Z."/>
            <person name="Tan F."/>
            <person name="Wang Y."/>
            <person name="Xia M."/>
        </authorList>
    </citation>
    <scope>NUCLEOTIDE SEQUENCE</scope>
    <source>
        <strain evidence="1">S3-1-1</strain>
    </source>
</reference>
<keyword evidence="2" id="KW-1185">Reference proteome</keyword>
<gene>
    <name evidence="1" type="ORF">SH601_01315</name>
</gene>
<comment type="caution">
    <text evidence="1">The sequence shown here is derived from an EMBL/GenBank/DDBJ whole genome shotgun (WGS) entry which is preliminary data.</text>
</comment>
<evidence type="ECO:0000313" key="1">
    <source>
        <dbReference type="EMBL" id="MDX8044612.1"/>
    </source>
</evidence>
<accession>A0ACC6M155</accession>
<protein>
    <submittedName>
        <fullName evidence="1">Uncharacterized protein</fullName>
    </submittedName>
</protein>
<dbReference type="Proteomes" id="UP001277972">
    <property type="component" value="Unassembled WGS sequence"/>
</dbReference>
<dbReference type="EMBL" id="JAWZSR010000001">
    <property type="protein sequence ID" value="MDX8044612.1"/>
    <property type="molecule type" value="Genomic_DNA"/>
</dbReference>
<evidence type="ECO:0000313" key="2">
    <source>
        <dbReference type="Proteomes" id="UP001277972"/>
    </source>
</evidence>
<name>A0ACC6M155_9BACI</name>